<proteinExistence type="predicted"/>
<accession>A0A433WLT6</accession>
<comment type="caution">
    <text evidence="1">The sequence shown here is derived from an EMBL/GenBank/DDBJ whole genome shotgun (WGS) entry which is preliminary data.</text>
</comment>
<keyword evidence="2" id="KW-1185">Reference proteome</keyword>
<sequence length="134" mass="14682">MKPLNNLLCLVGCSLLISACATTARTDLFFGRNIPGGGHVSDTDWKTFTDSVITPRFPEGYTEWDATGKWQDTDTRQTIAESTKVVTFIGKRSGARNTALEGIIQAYISRFKQQAVLRLDAKTKVNFVSAAPGH</sequence>
<evidence type="ECO:0000313" key="1">
    <source>
        <dbReference type="EMBL" id="NSL87685.1"/>
    </source>
</evidence>
<dbReference type="Proteomes" id="UP000281028">
    <property type="component" value="Unassembled WGS sequence"/>
</dbReference>
<gene>
    <name evidence="1" type="ORF">ECE50_012630</name>
</gene>
<dbReference type="PROSITE" id="PS51257">
    <property type="entry name" value="PROKAR_LIPOPROTEIN"/>
    <property type="match status" value="1"/>
</dbReference>
<name>A0A433WLT6_9BACT</name>
<dbReference type="OrthoDB" id="794286at2"/>
<reference evidence="1" key="1">
    <citation type="submission" date="2020-05" db="EMBL/GenBank/DDBJ databases">
        <title>Chitinophaga laudate sp. nov., isolated from a tropical peat swamp.</title>
        <authorList>
            <person name="Goh C.B.S."/>
            <person name="Lee M.S."/>
            <person name="Parimannan S."/>
            <person name="Pasbakhsh P."/>
            <person name="Yule C.M."/>
            <person name="Rajandas H."/>
            <person name="Loke S."/>
            <person name="Croft L."/>
            <person name="Tan J.B.L."/>
        </authorList>
    </citation>
    <scope>NUCLEOTIDE SEQUENCE</scope>
    <source>
        <strain evidence="1">Mgbs1</strain>
    </source>
</reference>
<dbReference type="EMBL" id="RIAR02000001">
    <property type="protein sequence ID" value="NSL87685.1"/>
    <property type="molecule type" value="Genomic_DNA"/>
</dbReference>
<evidence type="ECO:0000313" key="2">
    <source>
        <dbReference type="Proteomes" id="UP000281028"/>
    </source>
</evidence>
<dbReference type="InterPro" id="IPR021957">
    <property type="entry name" value="DUF3574"/>
</dbReference>
<dbReference type="AlphaFoldDB" id="A0A433WLT6"/>
<dbReference type="Pfam" id="PF12098">
    <property type="entry name" value="DUF3574"/>
    <property type="match status" value="1"/>
</dbReference>
<organism evidence="1 2">
    <name type="scientific">Chitinophaga solisilvae</name>
    <dbReference type="NCBI Taxonomy" id="1233460"/>
    <lineage>
        <taxon>Bacteria</taxon>
        <taxon>Pseudomonadati</taxon>
        <taxon>Bacteroidota</taxon>
        <taxon>Chitinophagia</taxon>
        <taxon>Chitinophagales</taxon>
        <taxon>Chitinophagaceae</taxon>
        <taxon>Chitinophaga</taxon>
    </lineage>
</organism>
<protein>
    <submittedName>
        <fullName evidence="1">DUF3574 domain-containing protein</fullName>
    </submittedName>
</protein>